<keyword evidence="3" id="KW-1185">Reference proteome</keyword>
<gene>
    <name evidence="2" type="ORF">FB45DRAFT_1065090</name>
</gene>
<evidence type="ECO:0000313" key="2">
    <source>
        <dbReference type="EMBL" id="KAJ7613533.1"/>
    </source>
</evidence>
<dbReference type="Proteomes" id="UP001221142">
    <property type="component" value="Unassembled WGS sequence"/>
</dbReference>
<keyword evidence="1" id="KW-0732">Signal</keyword>
<organism evidence="2 3">
    <name type="scientific">Roridomyces roridus</name>
    <dbReference type="NCBI Taxonomy" id="1738132"/>
    <lineage>
        <taxon>Eukaryota</taxon>
        <taxon>Fungi</taxon>
        <taxon>Dikarya</taxon>
        <taxon>Basidiomycota</taxon>
        <taxon>Agaricomycotina</taxon>
        <taxon>Agaricomycetes</taxon>
        <taxon>Agaricomycetidae</taxon>
        <taxon>Agaricales</taxon>
        <taxon>Marasmiineae</taxon>
        <taxon>Mycenaceae</taxon>
        <taxon>Roridomyces</taxon>
    </lineage>
</organism>
<reference evidence="2" key="1">
    <citation type="submission" date="2023-03" db="EMBL/GenBank/DDBJ databases">
        <title>Massive genome expansion in bonnet fungi (Mycena s.s.) driven by repeated elements and novel gene families across ecological guilds.</title>
        <authorList>
            <consortium name="Lawrence Berkeley National Laboratory"/>
            <person name="Harder C.B."/>
            <person name="Miyauchi S."/>
            <person name="Viragh M."/>
            <person name="Kuo A."/>
            <person name="Thoen E."/>
            <person name="Andreopoulos B."/>
            <person name="Lu D."/>
            <person name="Skrede I."/>
            <person name="Drula E."/>
            <person name="Henrissat B."/>
            <person name="Morin E."/>
            <person name="Kohler A."/>
            <person name="Barry K."/>
            <person name="LaButti K."/>
            <person name="Morin E."/>
            <person name="Salamov A."/>
            <person name="Lipzen A."/>
            <person name="Mereny Z."/>
            <person name="Hegedus B."/>
            <person name="Baldrian P."/>
            <person name="Stursova M."/>
            <person name="Weitz H."/>
            <person name="Taylor A."/>
            <person name="Grigoriev I.V."/>
            <person name="Nagy L.G."/>
            <person name="Martin F."/>
            <person name="Kauserud H."/>
        </authorList>
    </citation>
    <scope>NUCLEOTIDE SEQUENCE</scope>
    <source>
        <strain evidence="2">9284</strain>
    </source>
</reference>
<name>A0AAD7FE97_9AGAR</name>
<protein>
    <submittedName>
        <fullName evidence="2">Uncharacterized protein</fullName>
    </submittedName>
</protein>
<accession>A0AAD7FE97</accession>
<dbReference type="EMBL" id="JARKIF010000028">
    <property type="protein sequence ID" value="KAJ7613533.1"/>
    <property type="molecule type" value="Genomic_DNA"/>
</dbReference>
<comment type="caution">
    <text evidence="2">The sequence shown here is derived from an EMBL/GenBank/DDBJ whole genome shotgun (WGS) entry which is preliminary data.</text>
</comment>
<evidence type="ECO:0000256" key="1">
    <source>
        <dbReference type="SAM" id="SignalP"/>
    </source>
</evidence>
<evidence type="ECO:0000313" key="3">
    <source>
        <dbReference type="Proteomes" id="UP001221142"/>
    </source>
</evidence>
<dbReference type="AlphaFoldDB" id="A0AAD7FE97"/>
<proteinExistence type="predicted"/>
<feature type="chain" id="PRO_5042070809" evidence="1">
    <location>
        <begin position="21"/>
        <end position="60"/>
    </location>
</feature>
<sequence length="60" mass="6172">MQCKFLVAAIVSCFALAVSAAPIAAPNPDSVNVFARAPAPAPVPEPETAEARACRLYACL</sequence>
<feature type="signal peptide" evidence="1">
    <location>
        <begin position="1"/>
        <end position="20"/>
    </location>
</feature>